<organism evidence="4 5">
    <name type="scientific">Clytia hemisphaerica</name>
    <dbReference type="NCBI Taxonomy" id="252671"/>
    <lineage>
        <taxon>Eukaryota</taxon>
        <taxon>Metazoa</taxon>
        <taxon>Cnidaria</taxon>
        <taxon>Hydrozoa</taxon>
        <taxon>Hydroidolina</taxon>
        <taxon>Leptothecata</taxon>
        <taxon>Obeliida</taxon>
        <taxon>Clytiidae</taxon>
        <taxon>Clytia</taxon>
    </lineage>
</organism>
<evidence type="ECO:0000256" key="1">
    <source>
        <dbReference type="SAM" id="MobiDB-lite"/>
    </source>
</evidence>
<dbReference type="AlphaFoldDB" id="A0A7M5VFI4"/>
<keyword evidence="2" id="KW-0812">Transmembrane</keyword>
<feature type="compositionally biased region" description="Polar residues" evidence="1">
    <location>
        <begin position="742"/>
        <end position="755"/>
    </location>
</feature>
<dbReference type="EnsemblMetazoa" id="CLYHEMT009767.1">
    <property type="protein sequence ID" value="CLYHEMP009767.1"/>
    <property type="gene ID" value="CLYHEMG009767"/>
</dbReference>
<dbReference type="CDD" id="cd22823">
    <property type="entry name" value="Gal_Rha_Lectin"/>
    <property type="match status" value="1"/>
</dbReference>
<dbReference type="GeneID" id="136804030"/>
<feature type="region of interest" description="Disordered" evidence="1">
    <location>
        <begin position="727"/>
        <end position="755"/>
    </location>
</feature>
<dbReference type="OrthoDB" id="10687620at2759"/>
<accession>A0A7M5VFI4</accession>
<sequence length="921" mass="105478">MVFQKQYYWILILALDSMLLDAQPKEDISKEGEEHRVVFQTLYPEELATGRLLCYGECSAGQEQQKDSIKKPVYTYDPICLGRLILISCKNNPGKRIKINSAFVGRHTSEGNTCLESLQCSSNITGDFQKICDYKENCDYEFGKKFLNDRCGRVKDLAFDIRYQCVNKTNPLKEAQTTPTITDMATTQSPQMTTDEPYSPSPILILRTFETPQTRPSPTPYSKGMNDGRERREGTFFWLITVYAWMTDERFIREHKAHMALAIILSIFVGLVVSLFFILDHSRRSKANKAKKRKSQRDKESTKHEQEDSLGDEQDGLIPNDDNIPMVTMNNKYPNGCLKKPKMAADHADALSLIVDLPPKYQEEDDVIIGECQVLIENKQKRFANGDSQNIGRYLLKNENDKKLNSDLYDDEEDSDTENEDFFEETWNGGKNLNNGLQVGVMSDRKISHVMDDSTLNRLPPPPRELLENNSPPPSMSPVNEFIPPPWEFQELEHSLPSLVVTSPDTANTGSIASKTDSGFETPKKVARPCLKNPRQQNSPNLVHEKRVRYPSKIDVINGDLQTIEKSNLKRSESTCSDRVLFSEKRVMNDDNDFIYASQQMDMVNHRSKSMVLPSKSSRYNKSKRNESPLFQTRATPNSADKLVMKPILNKSVLNRNQRKGNLHVIASSKDYQHLHNGDECDDFQMRDDYISKQRFSEIDGDSITQQETEETFIESARSDDNSVLINEHSEQEQPVSIEESGYQSRESDSFCSSNRSTDCEDCHIFKTNHGRCKNAVRLQRERSFNKREPTLSNVKVLTKVARRMRYENTRSAQLDNELRPSESSMEDTSSRDSVNIPRSRIKTKRRDGPVFENNMTKRLIENNRKNPAYYSDPDGPVLGNSVAKRLIENNRKNPAYYSDPDTTKRIKMLHSKEISTQSSC</sequence>
<keyword evidence="5" id="KW-1185">Reference proteome</keyword>
<feature type="signal peptide" evidence="3">
    <location>
        <begin position="1"/>
        <end position="22"/>
    </location>
</feature>
<feature type="transmembrane region" description="Helical" evidence="2">
    <location>
        <begin position="259"/>
        <end position="279"/>
    </location>
</feature>
<evidence type="ECO:0000313" key="4">
    <source>
        <dbReference type="EnsemblMetazoa" id="CLYHEMP009767.1"/>
    </source>
</evidence>
<proteinExistence type="predicted"/>
<evidence type="ECO:0000256" key="3">
    <source>
        <dbReference type="SAM" id="SignalP"/>
    </source>
</evidence>
<keyword evidence="2" id="KW-0472">Membrane</keyword>
<dbReference type="RefSeq" id="XP_066916872.1">
    <property type="nucleotide sequence ID" value="XM_067060771.1"/>
</dbReference>
<evidence type="ECO:0000313" key="5">
    <source>
        <dbReference type="Proteomes" id="UP000594262"/>
    </source>
</evidence>
<keyword evidence="3" id="KW-0732">Signal</keyword>
<reference evidence="4" key="1">
    <citation type="submission" date="2021-01" db="UniProtKB">
        <authorList>
            <consortium name="EnsemblMetazoa"/>
        </authorList>
    </citation>
    <scope>IDENTIFICATION</scope>
</reference>
<feature type="region of interest" description="Disordered" evidence="1">
    <location>
        <begin position="808"/>
        <end position="837"/>
    </location>
</feature>
<feature type="compositionally biased region" description="Basic and acidic residues" evidence="1">
    <location>
        <begin position="297"/>
        <end position="307"/>
    </location>
</feature>
<feature type="compositionally biased region" description="Basic residues" evidence="1">
    <location>
        <begin position="287"/>
        <end position="296"/>
    </location>
</feature>
<feature type="compositionally biased region" description="Polar residues" evidence="1">
    <location>
        <begin position="822"/>
        <end position="834"/>
    </location>
</feature>
<dbReference type="Proteomes" id="UP000594262">
    <property type="component" value="Unplaced"/>
</dbReference>
<evidence type="ECO:0000256" key="2">
    <source>
        <dbReference type="SAM" id="Phobius"/>
    </source>
</evidence>
<feature type="chain" id="PRO_5029835617" evidence="3">
    <location>
        <begin position="23"/>
        <end position="921"/>
    </location>
</feature>
<name>A0A7M5VFI4_9CNID</name>
<dbReference type="Gene3D" id="2.60.120.740">
    <property type="match status" value="1"/>
</dbReference>
<protein>
    <submittedName>
        <fullName evidence="4">Uncharacterized protein</fullName>
    </submittedName>
</protein>
<keyword evidence="2" id="KW-1133">Transmembrane helix</keyword>
<feature type="region of interest" description="Disordered" evidence="1">
    <location>
        <begin position="287"/>
        <end position="323"/>
    </location>
</feature>
<dbReference type="InterPro" id="IPR043159">
    <property type="entry name" value="Lectin_gal-bd_sf"/>
</dbReference>